<sequence>MLTTDCALPLAEHLCLRGMEWVGHRVFERGYWKNGEEKSKEIEVLDASEDSERKRHRDRQELDSHHSMCRQHCAHCRQLYWVNHIKEWRIEDALSKRF</sequence>
<organism evidence="2 3">
    <name type="scientific">Athelia psychrophila</name>
    <dbReference type="NCBI Taxonomy" id="1759441"/>
    <lineage>
        <taxon>Eukaryota</taxon>
        <taxon>Fungi</taxon>
        <taxon>Dikarya</taxon>
        <taxon>Basidiomycota</taxon>
        <taxon>Agaricomycotina</taxon>
        <taxon>Agaricomycetes</taxon>
        <taxon>Agaricomycetidae</taxon>
        <taxon>Atheliales</taxon>
        <taxon>Atheliaceae</taxon>
        <taxon>Athelia</taxon>
    </lineage>
</organism>
<feature type="region of interest" description="Disordered" evidence="1">
    <location>
        <begin position="43"/>
        <end position="65"/>
    </location>
</feature>
<gene>
    <name evidence="2" type="ORF">FIBSPDRAFT_970286</name>
</gene>
<evidence type="ECO:0000256" key="1">
    <source>
        <dbReference type="SAM" id="MobiDB-lite"/>
    </source>
</evidence>
<reference evidence="2 3" key="1">
    <citation type="journal article" date="2016" name="Mol. Biol. Evol.">
        <title>Comparative Genomics of Early-Diverging Mushroom-Forming Fungi Provides Insights into the Origins of Lignocellulose Decay Capabilities.</title>
        <authorList>
            <person name="Nagy L.G."/>
            <person name="Riley R."/>
            <person name="Tritt A."/>
            <person name="Adam C."/>
            <person name="Daum C."/>
            <person name="Floudas D."/>
            <person name="Sun H."/>
            <person name="Yadav J.S."/>
            <person name="Pangilinan J."/>
            <person name="Larsson K.H."/>
            <person name="Matsuura K."/>
            <person name="Barry K."/>
            <person name="Labutti K."/>
            <person name="Kuo R."/>
            <person name="Ohm R.A."/>
            <person name="Bhattacharya S.S."/>
            <person name="Shirouzu T."/>
            <person name="Yoshinaga Y."/>
            <person name="Martin F.M."/>
            <person name="Grigoriev I.V."/>
            <person name="Hibbett D.S."/>
        </authorList>
    </citation>
    <scope>NUCLEOTIDE SEQUENCE [LARGE SCALE GENOMIC DNA]</scope>
    <source>
        <strain evidence="2 3">CBS 109695</strain>
    </source>
</reference>
<accession>A0A167SSR4</accession>
<proteinExistence type="predicted"/>
<dbReference type="OrthoDB" id="2017974at2759"/>
<name>A0A167SSR4_9AGAM</name>
<keyword evidence="3" id="KW-1185">Reference proteome</keyword>
<evidence type="ECO:0000313" key="2">
    <source>
        <dbReference type="EMBL" id="KZP02207.1"/>
    </source>
</evidence>
<evidence type="ECO:0000313" key="3">
    <source>
        <dbReference type="Proteomes" id="UP000076532"/>
    </source>
</evidence>
<dbReference type="AlphaFoldDB" id="A0A167SSR4"/>
<dbReference type="Proteomes" id="UP000076532">
    <property type="component" value="Unassembled WGS sequence"/>
</dbReference>
<feature type="compositionally biased region" description="Basic and acidic residues" evidence="1">
    <location>
        <begin position="50"/>
        <end position="65"/>
    </location>
</feature>
<protein>
    <submittedName>
        <fullName evidence="2">Uncharacterized protein</fullName>
    </submittedName>
</protein>
<dbReference type="EMBL" id="KV418829">
    <property type="protein sequence ID" value="KZP02207.1"/>
    <property type="molecule type" value="Genomic_DNA"/>
</dbReference>
<dbReference type="STRING" id="436010.A0A167SSR4"/>